<evidence type="ECO:0000256" key="2">
    <source>
        <dbReference type="ARBA" id="ARBA00023295"/>
    </source>
</evidence>
<evidence type="ECO:0000313" key="6">
    <source>
        <dbReference type="Proteomes" id="UP001162483"/>
    </source>
</evidence>
<keyword evidence="2" id="KW-0326">Glycosidase</keyword>
<keyword evidence="1" id="KW-0378">Hydrolase</keyword>
<proteinExistence type="inferred from homology"/>
<reference evidence="5" key="1">
    <citation type="submission" date="2023-05" db="EMBL/GenBank/DDBJ databases">
        <authorList>
            <person name="Stuckert A."/>
        </authorList>
    </citation>
    <scope>NUCLEOTIDE SEQUENCE</scope>
</reference>
<keyword evidence="6" id="KW-1185">Reference proteome</keyword>
<dbReference type="Pfam" id="PF00704">
    <property type="entry name" value="Glyco_hydro_18"/>
    <property type="match status" value="1"/>
</dbReference>
<feature type="domain" description="GH18" evidence="4">
    <location>
        <begin position="1"/>
        <end position="127"/>
    </location>
</feature>
<dbReference type="Gene3D" id="3.20.20.80">
    <property type="entry name" value="Glycosidases"/>
    <property type="match status" value="1"/>
</dbReference>
<evidence type="ECO:0000313" key="5">
    <source>
        <dbReference type="EMBL" id="CAI9576528.1"/>
    </source>
</evidence>
<protein>
    <recommendedName>
        <fullName evidence="4">GH18 domain-containing protein</fullName>
    </recommendedName>
</protein>
<comment type="similarity">
    <text evidence="3">Belongs to the glycosyl hydrolase 18 family.</text>
</comment>
<dbReference type="InterPro" id="IPR001579">
    <property type="entry name" value="Glyco_hydro_18_chit_AS"/>
</dbReference>
<evidence type="ECO:0000256" key="1">
    <source>
        <dbReference type="ARBA" id="ARBA00022801"/>
    </source>
</evidence>
<dbReference type="InterPro" id="IPR011583">
    <property type="entry name" value="Chitinase_II/V-like_cat"/>
</dbReference>
<evidence type="ECO:0000256" key="3">
    <source>
        <dbReference type="RuleBase" id="RU004453"/>
    </source>
</evidence>
<name>A0ABN9DZ01_9NEOB</name>
<dbReference type="SMART" id="SM00636">
    <property type="entry name" value="Glyco_18"/>
    <property type="match status" value="1"/>
</dbReference>
<accession>A0ABN9DZ01</accession>
<comment type="caution">
    <text evidence="5">The sequence shown here is derived from an EMBL/GenBank/DDBJ whole genome shotgun (WGS) entry which is preliminary data.</text>
</comment>
<dbReference type="PANTHER" id="PTHR11177">
    <property type="entry name" value="CHITINASE"/>
    <property type="match status" value="1"/>
</dbReference>
<sequence>MVASAGNRKIFIDSVIAHLRQYNFDGIDLDFEYPGSRGSPPEDKHRFTILIEEMLAAFNAEAASKNVPRLLITAAVSAGKGTIDAGYEIANIGKLLDFISVMTYDFHGGWDTISGHNSPLCQGSTDK</sequence>
<dbReference type="Proteomes" id="UP001162483">
    <property type="component" value="Unassembled WGS sequence"/>
</dbReference>
<dbReference type="SUPFAM" id="SSF51445">
    <property type="entry name" value="(Trans)glycosidases"/>
    <property type="match status" value="1"/>
</dbReference>
<dbReference type="PROSITE" id="PS01095">
    <property type="entry name" value="GH18_1"/>
    <property type="match status" value="1"/>
</dbReference>
<dbReference type="InterPro" id="IPR050314">
    <property type="entry name" value="Glycosyl_Hydrlase_18"/>
</dbReference>
<gene>
    <name evidence="5" type="ORF">SPARVUS_LOCUS8544024</name>
</gene>
<dbReference type="InterPro" id="IPR001223">
    <property type="entry name" value="Glyco_hydro18_cat"/>
</dbReference>
<feature type="non-terminal residue" evidence="5">
    <location>
        <position position="127"/>
    </location>
</feature>
<dbReference type="InterPro" id="IPR017853">
    <property type="entry name" value="GH"/>
</dbReference>
<dbReference type="PANTHER" id="PTHR11177:SF248">
    <property type="entry name" value="CHITOTRIOSIDASE-1"/>
    <property type="match status" value="1"/>
</dbReference>
<dbReference type="PROSITE" id="PS51910">
    <property type="entry name" value="GH18_2"/>
    <property type="match status" value="1"/>
</dbReference>
<evidence type="ECO:0000259" key="4">
    <source>
        <dbReference type="PROSITE" id="PS51910"/>
    </source>
</evidence>
<organism evidence="5 6">
    <name type="scientific">Staurois parvus</name>
    <dbReference type="NCBI Taxonomy" id="386267"/>
    <lineage>
        <taxon>Eukaryota</taxon>
        <taxon>Metazoa</taxon>
        <taxon>Chordata</taxon>
        <taxon>Craniata</taxon>
        <taxon>Vertebrata</taxon>
        <taxon>Euteleostomi</taxon>
        <taxon>Amphibia</taxon>
        <taxon>Batrachia</taxon>
        <taxon>Anura</taxon>
        <taxon>Neobatrachia</taxon>
        <taxon>Ranoidea</taxon>
        <taxon>Ranidae</taxon>
        <taxon>Staurois</taxon>
    </lineage>
</organism>
<dbReference type="EMBL" id="CATNWA010014839">
    <property type="protein sequence ID" value="CAI9576528.1"/>
    <property type="molecule type" value="Genomic_DNA"/>
</dbReference>